<reference evidence="1 2" key="1">
    <citation type="submission" date="2019-03" db="EMBL/GenBank/DDBJ databases">
        <title>Genomic Encyclopedia of Type Strains, Phase IV (KMG-IV): sequencing the most valuable type-strain genomes for metagenomic binning, comparative biology and taxonomic classification.</title>
        <authorList>
            <person name="Goeker M."/>
        </authorList>
    </citation>
    <scope>NUCLEOTIDE SEQUENCE [LARGE SCALE GENOMIC DNA]</scope>
    <source>
        <strain evidence="1 2">DSM 25488</strain>
    </source>
</reference>
<proteinExistence type="predicted"/>
<dbReference type="Proteomes" id="UP000295724">
    <property type="component" value="Unassembled WGS sequence"/>
</dbReference>
<evidence type="ECO:0000313" key="1">
    <source>
        <dbReference type="EMBL" id="TDR16868.1"/>
    </source>
</evidence>
<name>A0A4R6XLE4_9GAMM</name>
<evidence type="ECO:0008006" key="3">
    <source>
        <dbReference type="Google" id="ProtNLM"/>
    </source>
</evidence>
<keyword evidence="2" id="KW-1185">Reference proteome</keyword>
<organism evidence="1 2">
    <name type="scientific">Marinicella litoralis</name>
    <dbReference type="NCBI Taxonomy" id="644220"/>
    <lineage>
        <taxon>Bacteria</taxon>
        <taxon>Pseudomonadati</taxon>
        <taxon>Pseudomonadota</taxon>
        <taxon>Gammaproteobacteria</taxon>
        <taxon>Lysobacterales</taxon>
        <taxon>Marinicellaceae</taxon>
        <taxon>Marinicella</taxon>
    </lineage>
</organism>
<dbReference type="EMBL" id="SNZB01000007">
    <property type="protein sequence ID" value="TDR16868.1"/>
    <property type="molecule type" value="Genomic_DNA"/>
</dbReference>
<dbReference type="InterPro" id="IPR012663">
    <property type="entry name" value="CHP02450_Tryp"/>
</dbReference>
<comment type="caution">
    <text evidence="1">The sequence shown here is derived from an EMBL/GenBank/DDBJ whole genome shotgun (WGS) entry which is preliminary data.</text>
</comment>
<dbReference type="AlphaFoldDB" id="A0A4R6XLE4"/>
<dbReference type="Pfam" id="PF09493">
    <property type="entry name" value="DUF2389"/>
    <property type="match status" value="1"/>
</dbReference>
<accession>A0A4R6XLE4</accession>
<protein>
    <recommendedName>
        <fullName evidence="3">TIGR02450 family Trp-rich protein</fullName>
    </recommendedName>
</protein>
<dbReference type="NCBIfam" id="TIGR02450">
    <property type="entry name" value="TIGR02450 family Trp-rich protein"/>
    <property type="match status" value="1"/>
</dbReference>
<gene>
    <name evidence="1" type="ORF">C8D91_2775</name>
</gene>
<evidence type="ECO:0000313" key="2">
    <source>
        <dbReference type="Proteomes" id="UP000295724"/>
    </source>
</evidence>
<sequence>MNQINPKKLLNSKWTAVNPVKKELHFMVTDLLLNEDNEVGECTLEAIMTRRSKVINWQDLKNSAHWLQGWK</sequence>
<dbReference type="OrthoDB" id="5592973at2"/>